<dbReference type="OrthoDB" id="25668at2157"/>
<keyword evidence="2" id="KW-1185">Reference proteome</keyword>
<evidence type="ECO:0000313" key="1">
    <source>
        <dbReference type="EMBL" id="ABL77859.1"/>
    </source>
</evidence>
<dbReference type="EnsemblBacteria" id="ABL77859">
    <property type="protein sequence ID" value="ABL77859"/>
    <property type="gene ID" value="Tpen_0450"/>
</dbReference>
<dbReference type="EMBL" id="CP000505">
    <property type="protein sequence ID" value="ABL77859.1"/>
    <property type="molecule type" value="Genomic_DNA"/>
</dbReference>
<evidence type="ECO:0000313" key="2">
    <source>
        <dbReference type="Proteomes" id="UP000000641"/>
    </source>
</evidence>
<dbReference type="HOGENOM" id="CLU_575730_0_0_2"/>
<accession>A1RXC9</accession>
<proteinExistence type="predicted"/>
<dbReference type="KEGG" id="tpe:Tpen_0450"/>
<gene>
    <name evidence="1" type="ordered locus">Tpen_0450</name>
</gene>
<organism evidence="1 2">
    <name type="scientific">Thermofilum pendens (strain DSM 2475 / Hrk 5)</name>
    <dbReference type="NCBI Taxonomy" id="368408"/>
    <lineage>
        <taxon>Archaea</taxon>
        <taxon>Thermoproteota</taxon>
        <taxon>Thermoprotei</taxon>
        <taxon>Thermofilales</taxon>
        <taxon>Thermofilaceae</taxon>
        <taxon>Thermofilum</taxon>
    </lineage>
</organism>
<sequence>MGRGIELEVDEKTREIVERVARERVEKASSRLDERYLEVYEYLARVARKLRERWPWLSILTIYMLILLDKAYEQAKQRLNEFLSAEWHVFRSGKKTWRIYPKDKGFYVMIGKAPKGNFNVVLPLDNVATDVFIKGLKLTARVRWYALRGWLLSDIHYSRKRRLLDAGTDQSWQVIAISALLNDVVARIAVRSLILGKNSLNFAWRILTNILLPWELKGKAKEITTEKFVLRIKKKDVNKLKPSEALTLLTLYLGDGAIPNFKVNMLHILANNRDLPITGAKAIQLAQKMLEVSGEYGELLKLLQVRKYQYLEILSNRKANNVVRMHIVVAGVKMHLILVGGASHFGLEARVLETRKTKIPENFAELAEREGLKVEETTIRYKGWNGRVYEYRAWHAYTEELLEFAHLRPQAYCVYLKYLYAKREKYENRCTIEKVQRLIDRIIRDARKHAPKTLEACLEELGQES</sequence>
<dbReference type="GeneID" id="4601853"/>
<dbReference type="RefSeq" id="WP_011752124.1">
    <property type="nucleotide sequence ID" value="NC_008698.1"/>
</dbReference>
<protein>
    <submittedName>
        <fullName evidence="1">Uncharacterized protein</fullName>
    </submittedName>
</protein>
<reference evidence="2" key="1">
    <citation type="journal article" date="2008" name="J. Bacteriol.">
        <title>Genome sequence of Thermofilum pendens reveals an exceptional loss of biosynthetic pathways without genome reduction.</title>
        <authorList>
            <person name="Anderson I."/>
            <person name="Rodriguez J."/>
            <person name="Susanti D."/>
            <person name="Porat I."/>
            <person name="Reich C."/>
            <person name="Ulrich L.E."/>
            <person name="Elkins J.G."/>
            <person name="Mavromatis K."/>
            <person name="Lykidis A."/>
            <person name="Kim E."/>
            <person name="Thompson L.S."/>
            <person name="Nolan M."/>
            <person name="Land M."/>
            <person name="Copeland A."/>
            <person name="Lapidus A."/>
            <person name="Lucas S."/>
            <person name="Detter C."/>
            <person name="Zhulin I.B."/>
            <person name="Olsen G.J."/>
            <person name="Whitman W."/>
            <person name="Mukhopadhyay B."/>
            <person name="Bristow J."/>
            <person name="Kyrpides N."/>
        </authorList>
    </citation>
    <scope>NUCLEOTIDE SEQUENCE [LARGE SCALE GENOMIC DNA]</scope>
    <source>
        <strain evidence="2">DSM 2475 / Hrk 5</strain>
    </source>
</reference>
<name>A1RXC9_THEPD</name>
<dbReference type="Proteomes" id="UP000000641">
    <property type="component" value="Chromosome"/>
</dbReference>
<dbReference type="AlphaFoldDB" id="A1RXC9"/>
<dbReference type="eggNOG" id="arCOG10867">
    <property type="taxonomic scope" value="Archaea"/>
</dbReference>